<dbReference type="CDD" id="cd03469">
    <property type="entry name" value="Rieske_RO_Alpha_N"/>
    <property type="match status" value="1"/>
</dbReference>
<evidence type="ECO:0000256" key="6">
    <source>
        <dbReference type="ARBA" id="ARBA00023014"/>
    </source>
</evidence>
<proteinExistence type="predicted"/>
<evidence type="ECO:0000256" key="3">
    <source>
        <dbReference type="ARBA" id="ARBA00022723"/>
    </source>
</evidence>
<dbReference type="PROSITE" id="PS00570">
    <property type="entry name" value="RING_HYDROXYL_ALPHA"/>
    <property type="match status" value="1"/>
</dbReference>
<dbReference type="RefSeq" id="WP_338394542.1">
    <property type="nucleotide sequence ID" value="NZ_AP025314.1"/>
</dbReference>
<dbReference type="PROSITE" id="PS51296">
    <property type="entry name" value="RIESKE"/>
    <property type="match status" value="1"/>
</dbReference>
<dbReference type="GO" id="GO:0051537">
    <property type="term" value="F:2 iron, 2 sulfur cluster binding"/>
    <property type="evidence" value="ECO:0007669"/>
    <property type="project" value="UniProtKB-KW"/>
</dbReference>
<evidence type="ECO:0000256" key="7">
    <source>
        <dbReference type="ARBA" id="ARBA00023027"/>
    </source>
</evidence>
<dbReference type="InterPro" id="IPR001663">
    <property type="entry name" value="Rng_hydr_dOase-A"/>
</dbReference>
<dbReference type="InterPro" id="IPR036922">
    <property type="entry name" value="Rieske_2Fe-2S_sf"/>
</dbReference>
<dbReference type="GO" id="GO:0016491">
    <property type="term" value="F:oxidoreductase activity"/>
    <property type="evidence" value="ECO:0007669"/>
    <property type="project" value="UniProtKB-KW"/>
</dbReference>
<organism evidence="9 10">
    <name type="scientific">Fulvitalea axinellae</name>
    <dbReference type="NCBI Taxonomy" id="1182444"/>
    <lineage>
        <taxon>Bacteria</taxon>
        <taxon>Pseudomonadati</taxon>
        <taxon>Bacteroidota</taxon>
        <taxon>Cytophagia</taxon>
        <taxon>Cytophagales</taxon>
        <taxon>Persicobacteraceae</taxon>
        <taxon>Fulvitalea</taxon>
    </lineage>
</organism>
<dbReference type="CDD" id="cd00680">
    <property type="entry name" value="RHO_alpha_C"/>
    <property type="match status" value="1"/>
</dbReference>
<feature type="domain" description="Rieske" evidence="8">
    <location>
        <begin position="33"/>
        <end position="142"/>
    </location>
</feature>
<gene>
    <name evidence="9" type="ORF">FUAX_17640</name>
</gene>
<dbReference type="GO" id="GO:0005506">
    <property type="term" value="F:iron ion binding"/>
    <property type="evidence" value="ECO:0007669"/>
    <property type="project" value="InterPro"/>
</dbReference>
<keyword evidence="5" id="KW-0408">Iron</keyword>
<dbReference type="PANTHER" id="PTHR43756:SF5">
    <property type="entry name" value="CHOLINE MONOOXYGENASE, CHLOROPLASTIC"/>
    <property type="match status" value="1"/>
</dbReference>
<keyword evidence="6" id="KW-0411">Iron-sulfur</keyword>
<reference evidence="9 10" key="1">
    <citation type="submission" date="2021-12" db="EMBL/GenBank/DDBJ databases">
        <title>Genome sequencing of bacteria with rrn-lacking chromosome and rrn-plasmid.</title>
        <authorList>
            <person name="Anda M."/>
            <person name="Iwasaki W."/>
        </authorList>
    </citation>
    <scope>NUCLEOTIDE SEQUENCE [LARGE SCALE GENOMIC DNA]</scope>
    <source>
        <strain evidence="9 10">DSM 100852</strain>
    </source>
</reference>
<keyword evidence="7" id="KW-0520">NAD</keyword>
<dbReference type="PANTHER" id="PTHR43756">
    <property type="entry name" value="CHOLINE MONOOXYGENASE, CHLOROPLASTIC"/>
    <property type="match status" value="1"/>
</dbReference>
<dbReference type="PRINTS" id="PR00090">
    <property type="entry name" value="RNGDIOXGNASE"/>
</dbReference>
<accession>A0AAU9CQT4</accession>
<dbReference type="EMBL" id="AP025314">
    <property type="protein sequence ID" value="BDD09332.1"/>
    <property type="molecule type" value="Genomic_DNA"/>
</dbReference>
<evidence type="ECO:0000313" key="10">
    <source>
        <dbReference type="Proteomes" id="UP001348817"/>
    </source>
</evidence>
<keyword evidence="10" id="KW-1185">Reference proteome</keyword>
<evidence type="ECO:0000259" key="8">
    <source>
        <dbReference type="PROSITE" id="PS51296"/>
    </source>
</evidence>
<dbReference type="Pfam" id="PF00355">
    <property type="entry name" value="Rieske"/>
    <property type="match status" value="1"/>
</dbReference>
<sequence>MNKDRKMPVLPVEAYTSTEWLEMEQEKIFGNTWQFAGFPEDLKNPGDYITVQCGKQNILVVKGRDQRLRAFHNLCRHRGTQLLRAVGKAQKAITCPYHDWTYDLTGQLVNVPEKEKEFPDLDMGKICLHKASVDIWRGMVWAHPSPEAPSIAEWFRGCKEKLGPHNPDKLLEYPDTGYEKTINANWKIVAENYIDVYHLAHLHSSTLNMYDHAKAEFGFVGDHYLFREPLAKDYRDNLDKLMPFKRITEMTDEHLGAYVPWLFPNVGLAESESSWSVFVAIPLAPDKTKVIVRTKLQPMTDMEYYKQSESSKKWWPKIMGMDTKYGNYDEDDPMASGDFMQEDIYVCEQQQKSLSNPLFGVEATAQHGESTVRGFQERIQKWVDSENQKS</sequence>
<dbReference type="Pfam" id="PF00848">
    <property type="entry name" value="Ring_hydroxyl_A"/>
    <property type="match status" value="1"/>
</dbReference>
<keyword evidence="3" id="KW-0479">Metal-binding</keyword>
<evidence type="ECO:0000256" key="2">
    <source>
        <dbReference type="ARBA" id="ARBA00022714"/>
    </source>
</evidence>
<dbReference type="SUPFAM" id="SSF55961">
    <property type="entry name" value="Bet v1-like"/>
    <property type="match status" value="1"/>
</dbReference>
<evidence type="ECO:0000256" key="4">
    <source>
        <dbReference type="ARBA" id="ARBA00023002"/>
    </source>
</evidence>
<dbReference type="SUPFAM" id="SSF50022">
    <property type="entry name" value="ISP domain"/>
    <property type="match status" value="1"/>
</dbReference>
<keyword evidence="4" id="KW-0560">Oxidoreductase</keyword>
<dbReference type="InterPro" id="IPR015879">
    <property type="entry name" value="Ring_hydroxy_dOase_asu_C_dom"/>
</dbReference>
<keyword evidence="2" id="KW-0001">2Fe-2S</keyword>
<dbReference type="InterPro" id="IPR015881">
    <property type="entry name" value="ARHD_Rieske_2Fe_2S"/>
</dbReference>
<evidence type="ECO:0000256" key="5">
    <source>
        <dbReference type="ARBA" id="ARBA00023004"/>
    </source>
</evidence>
<dbReference type="Gene3D" id="2.102.10.10">
    <property type="entry name" value="Rieske [2Fe-2S] iron-sulphur domain"/>
    <property type="match status" value="1"/>
</dbReference>
<dbReference type="KEGG" id="fax:FUAX_17640"/>
<comment type="cofactor">
    <cofactor evidence="1">
        <name>Fe cation</name>
        <dbReference type="ChEBI" id="CHEBI:24875"/>
    </cofactor>
</comment>
<dbReference type="InterPro" id="IPR017941">
    <property type="entry name" value="Rieske_2Fe-2S"/>
</dbReference>
<dbReference type="Gene3D" id="3.90.380.10">
    <property type="entry name" value="Naphthalene 1,2-dioxygenase Alpha Subunit, Chain A, domain 1"/>
    <property type="match status" value="1"/>
</dbReference>
<protein>
    <recommendedName>
        <fullName evidence="8">Rieske domain-containing protein</fullName>
    </recommendedName>
</protein>
<name>A0AAU9CQT4_9BACT</name>
<dbReference type="Proteomes" id="UP001348817">
    <property type="component" value="Chromosome"/>
</dbReference>
<dbReference type="AlphaFoldDB" id="A0AAU9CQT4"/>
<evidence type="ECO:0000313" key="9">
    <source>
        <dbReference type="EMBL" id="BDD09332.1"/>
    </source>
</evidence>
<evidence type="ECO:0000256" key="1">
    <source>
        <dbReference type="ARBA" id="ARBA00001962"/>
    </source>
</evidence>